<dbReference type="Pfam" id="PF14238">
    <property type="entry name" value="DUF4340"/>
    <property type="match status" value="1"/>
</dbReference>
<evidence type="ECO:0000256" key="1">
    <source>
        <dbReference type="SAM" id="MobiDB-lite"/>
    </source>
</evidence>
<protein>
    <submittedName>
        <fullName evidence="3">DUF4340 domain-containing protein</fullName>
    </submittedName>
</protein>
<dbReference type="RefSeq" id="WP_138790499.1">
    <property type="nucleotide sequence ID" value="NZ_JBHTGQ010000012.1"/>
</dbReference>
<dbReference type="EMBL" id="JBHTGQ010000012">
    <property type="protein sequence ID" value="MFC7749388.1"/>
    <property type="molecule type" value="Genomic_DNA"/>
</dbReference>
<keyword evidence="4" id="KW-1185">Reference proteome</keyword>
<gene>
    <name evidence="3" type="ORF">ACFQWB_05440</name>
</gene>
<name>A0ABW2V2C6_9BACL</name>
<feature type="compositionally biased region" description="Low complexity" evidence="1">
    <location>
        <begin position="323"/>
        <end position="337"/>
    </location>
</feature>
<dbReference type="InterPro" id="IPR025641">
    <property type="entry name" value="DUF4340"/>
</dbReference>
<accession>A0ABW2V2C6</accession>
<organism evidence="3 4">
    <name type="scientific">Paenibacillus thermoaerophilus</name>
    <dbReference type="NCBI Taxonomy" id="1215385"/>
    <lineage>
        <taxon>Bacteria</taxon>
        <taxon>Bacillati</taxon>
        <taxon>Bacillota</taxon>
        <taxon>Bacilli</taxon>
        <taxon>Bacillales</taxon>
        <taxon>Paenibacillaceae</taxon>
        <taxon>Paenibacillus</taxon>
    </lineage>
</organism>
<dbReference type="Proteomes" id="UP001596528">
    <property type="component" value="Unassembled WGS sequence"/>
</dbReference>
<proteinExistence type="predicted"/>
<reference evidence="4" key="1">
    <citation type="journal article" date="2019" name="Int. J. Syst. Evol. Microbiol.">
        <title>The Global Catalogue of Microorganisms (GCM) 10K type strain sequencing project: providing services to taxonomists for standard genome sequencing and annotation.</title>
        <authorList>
            <consortium name="The Broad Institute Genomics Platform"/>
            <consortium name="The Broad Institute Genome Sequencing Center for Infectious Disease"/>
            <person name="Wu L."/>
            <person name="Ma J."/>
        </authorList>
    </citation>
    <scope>NUCLEOTIDE SEQUENCE [LARGE SCALE GENOMIC DNA]</scope>
    <source>
        <strain evidence="4">JCM 18657</strain>
    </source>
</reference>
<feature type="domain" description="DUF4340" evidence="2">
    <location>
        <begin position="70"/>
        <end position="216"/>
    </location>
</feature>
<comment type="caution">
    <text evidence="3">The sequence shown here is derived from an EMBL/GenBank/DDBJ whole genome shotgun (WGS) entry which is preliminary data.</text>
</comment>
<sequence>MSAARKLLPTIILVVLCVAGFLYAKSEDFFRKQEEQPDKLAAVSVGDVTGVSIRPKDGEELALEKRDGGWEMTKPSAIPVSASAVESWIGSYADLPFEKPVDENPQDLAKYGLGDGAYAVYEVKLADGSTRRITVGDILPTANARYVKLSDQPAVYRLDESKLQTLSKTQLDFMNKDVIDMEYSKLKSITYTWKGAMYEITKNDASKATYESDWTVNGKTVKGADIDSAFVKLMFLETDQLAKPSADVSLDSPEMTVEIVTEAEGKETRKTYVGKTDGDNVWLAEQGGKWAYAVPSSEADAVVEAIDKALNPPQPSPSPSPSAEPEATPSPSASPAG</sequence>
<feature type="region of interest" description="Disordered" evidence="1">
    <location>
        <begin position="307"/>
        <end position="337"/>
    </location>
</feature>
<evidence type="ECO:0000259" key="2">
    <source>
        <dbReference type="Pfam" id="PF14238"/>
    </source>
</evidence>
<evidence type="ECO:0000313" key="3">
    <source>
        <dbReference type="EMBL" id="MFC7749388.1"/>
    </source>
</evidence>
<feature type="compositionally biased region" description="Pro residues" evidence="1">
    <location>
        <begin position="312"/>
        <end position="322"/>
    </location>
</feature>
<evidence type="ECO:0000313" key="4">
    <source>
        <dbReference type="Proteomes" id="UP001596528"/>
    </source>
</evidence>